<dbReference type="RefSeq" id="WP_046291861.1">
    <property type="nucleotide sequence ID" value="NZ_CP011253.3"/>
</dbReference>
<dbReference type="HOGENOM" id="CLU_009834_7_4_4"/>
<reference evidence="2" key="1">
    <citation type="submission" date="2016-06" db="EMBL/GenBank/DDBJ databases">
        <title>Pandoraea oxalativorans DSM 23570 Genome Sequencing.</title>
        <authorList>
            <person name="Ee R."/>
            <person name="Lim Y.-L."/>
            <person name="Yong D."/>
            <person name="Yin W.-F."/>
            <person name="Chan K.-G."/>
        </authorList>
    </citation>
    <scope>NUCLEOTIDE SEQUENCE</scope>
    <source>
        <strain evidence="2">DSM 23570</strain>
    </source>
</reference>
<protein>
    <submittedName>
        <fullName evidence="2">Enoyl-CoA hydratase</fullName>
    </submittedName>
</protein>
<dbReference type="PANTHER" id="PTHR43802">
    <property type="entry name" value="ENOYL-COA HYDRATASE"/>
    <property type="match status" value="1"/>
</dbReference>
<dbReference type="PANTHER" id="PTHR43802:SF1">
    <property type="entry name" value="IP11341P-RELATED"/>
    <property type="match status" value="1"/>
</dbReference>
<dbReference type="Pfam" id="PF00378">
    <property type="entry name" value="ECH_1"/>
    <property type="match status" value="1"/>
</dbReference>
<dbReference type="EMBL" id="CP011253">
    <property type="protein sequence ID" value="AKC70673.1"/>
    <property type="molecule type" value="Genomic_DNA"/>
</dbReference>
<dbReference type="InterPro" id="IPR001753">
    <property type="entry name" value="Enoyl-CoA_hydra/iso"/>
</dbReference>
<dbReference type="Proteomes" id="UP000035050">
    <property type="component" value="Chromosome"/>
</dbReference>
<gene>
    <name evidence="2" type="ORF">MB84_15980</name>
</gene>
<dbReference type="GO" id="GO:0003824">
    <property type="term" value="F:catalytic activity"/>
    <property type="evidence" value="ECO:0007669"/>
    <property type="project" value="UniProtKB-ARBA"/>
</dbReference>
<keyword evidence="3" id="KW-1185">Reference proteome</keyword>
<dbReference type="AlphaFoldDB" id="A0A0E3U7S0"/>
<evidence type="ECO:0000313" key="2">
    <source>
        <dbReference type="EMBL" id="AKC70673.1"/>
    </source>
</evidence>
<dbReference type="OrthoDB" id="9777711at2"/>
<dbReference type="InterPro" id="IPR029045">
    <property type="entry name" value="ClpP/crotonase-like_dom_sf"/>
</dbReference>
<comment type="similarity">
    <text evidence="1">Belongs to the enoyl-CoA hydratase/isomerase family.</text>
</comment>
<dbReference type="KEGG" id="pox:MB84_15980"/>
<organism evidence="2 3">
    <name type="scientific">Pandoraea oxalativorans</name>
    <dbReference type="NCBI Taxonomy" id="573737"/>
    <lineage>
        <taxon>Bacteria</taxon>
        <taxon>Pseudomonadati</taxon>
        <taxon>Pseudomonadota</taxon>
        <taxon>Betaproteobacteria</taxon>
        <taxon>Burkholderiales</taxon>
        <taxon>Burkholderiaceae</taxon>
        <taxon>Pandoraea</taxon>
    </lineage>
</organism>
<dbReference type="SUPFAM" id="SSF52096">
    <property type="entry name" value="ClpP/crotonase"/>
    <property type="match status" value="1"/>
</dbReference>
<evidence type="ECO:0000256" key="1">
    <source>
        <dbReference type="ARBA" id="ARBA00005254"/>
    </source>
</evidence>
<dbReference type="Gene3D" id="3.90.226.10">
    <property type="entry name" value="2-enoyl-CoA Hydratase, Chain A, domain 1"/>
    <property type="match status" value="1"/>
</dbReference>
<accession>A0A0E3U7S0</accession>
<proteinExistence type="inferred from homology"/>
<name>A0A0E3U7S0_9BURK</name>
<sequence length="266" mass="29265">MSETAKQTEQEVLFTQVGKVAVITLNRPQALNAWTIAMRELIIDALERFNADDNVAAVIMTGAGRAFSAGQDLAEAKHFDGDTAIEWIKGWEHYYDVIRSLKKPLVMALNGTAAGSAFQVSLLGDIRVGHPGVRMGQPEINAGIASTTGPWIMNHMLGLSRTIELTLTGRLMDADESHRLGLIHHLVPEDKVFDKALEIASELAEKPPVAMRLDKQRFREMTEGTFQDAIEAGMRIQRESYESGEPARMMAAFFAKRAAKAETAKA</sequence>
<dbReference type="CDD" id="cd06558">
    <property type="entry name" value="crotonase-like"/>
    <property type="match status" value="1"/>
</dbReference>
<dbReference type="PATRIC" id="fig|573737.6.peg.4125"/>
<evidence type="ECO:0000313" key="3">
    <source>
        <dbReference type="Proteomes" id="UP000035050"/>
    </source>
</evidence>